<sequence>MLQLFQTLGVVSDVKMNLVGALVDFFNFSIVYKSAGKNQKKLRKNGNFYEKPVFDQIDFYIVVIQKLITVNT</sequence>
<gene>
    <name evidence="1" type="ORF">FWK35_00016078</name>
</gene>
<proteinExistence type="predicted"/>
<organism evidence="1 2">
    <name type="scientific">Aphis craccivora</name>
    <name type="common">Cowpea aphid</name>
    <dbReference type="NCBI Taxonomy" id="307492"/>
    <lineage>
        <taxon>Eukaryota</taxon>
        <taxon>Metazoa</taxon>
        <taxon>Ecdysozoa</taxon>
        <taxon>Arthropoda</taxon>
        <taxon>Hexapoda</taxon>
        <taxon>Insecta</taxon>
        <taxon>Pterygota</taxon>
        <taxon>Neoptera</taxon>
        <taxon>Paraneoptera</taxon>
        <taxon>Hemiptera</taxon>
        <taxon>Sternorrhyncha</taxon>
        <taxon>Aphidomorpha</taxon>
        <taxon>Aphidoidea</taxon>
        <taxon>Aphididae</taxon>
        <taxon>Aphidini</taxon>
        <taxon>Aphis</taxon>
        <taxon>Aphis</taxon>
    </lineage>
</organism>
<keyword evidence="2" id="KW-1185">Reference proteome</keyword>
<name>A0A6G0ZAU0_APHCR</name>
<accession>A0A6G0ZAU0</accession>
<comment type="caution">
    <text evidence="1">The sequence shown here is derived from an EMBL/GenBank/DDBJ whole genome shotgun (WGS) entry which is preliminary data.</text>
</comment>
<protein>
    <submittedName>
        <fullName evidence="1">Uncharacterized protein</fullName>
    </submittedName>
</protein>
<evidence type="ECO:0000313" key="2">
    <source>
        <dbReference type="Proteomes" id="UP000478052"/>
    </source>
</evidence>
<reference evidence="1 2" key="1">
    <citation type="submission" date="2019-08" db="EMBL/GenBank/DDBJ databases">
        <title>Whole genome of Aphis craccivora.</title>
        <authorList>
            <person name="Voronova N.V."/>
            <person name="Shulinski R.S."/>
            <person name="Bandarenka Y.V."/>
            <person name="Zhorov D.G."/>
            <person name="Warner D."/>
        </authorList>
    </citation>
    <scope>NUCLEOTIDE SEQUENCE [LARGE SCALE GENOMIC DNA]</scope>
    <source>
        <strain evidence="1">180601</strain>
        <tissue evidence="1">Whole Body</tissue>
    </source>
</reference>
<dbReference type="EMBL" id="VUJU01000890">
    <property type="protein sequence ID" value="KAF0767797.1"/>
    <property type="molecule type" value="Genomic_DNA"/>
</dbReference>
<dbReference type="Proteomes" id="UP000478052">
    <property type="component" value="Unassembled WGS sequence"/>
</dbReference>
<dbReference type="AlphaFoldDB" id="A0A6G0ZAU0"/>
<dbReference type="OrthoDB" id="10631177at2759"/>
<evidence type="ECO:0000313" key="1">
    <source>
        <dbReference type="EMBL" id="KAF0767797.1"/>
    </source>
</evidence>